<protein>
    <recommendedName>
        <fullName evidence="4">Nucleoside phosphorylase domain-containing protein</fullName>
    </recommendedName>
</protein>
<dbReference type="VEuPathDB" id="FungiDB:EYZ11_011768"/>
<dbReference type="STRING" id="1220188.A0A4S3J1Y4"/>
<gene>
    <name evidence="2" type="ORF">EYZ11_011768</name>
</gene>
<keyword evidence="3" id="KW-1185">Reference proteome</keyword>
<dbReference type="EMBL" id="SOSA01000769">
    <property type="protein sequence ID" value="THC88789.1"/>
    <property type="molecule type" value="Genomic_DNA"/>
</dbReference>
<dbReference type="Gene3D" id="3.40.50.1580">
    <property type="entry name" value="Nucleoside phosphorylase domain"/>
    <property type="match status" value="2"/>
</dbReference>
<dbReference type="GO" id="GO:0009116">
    <property type="term" value="P:nucleoside metabolic process"/>
    <property type="evidence" value="ECO:0007669"/>
    <property type="project" value="InterPro"/>
</dbReference>
<reference evidence="2 3" key="1">
    <citation type="submission" date="2019-03" db="EMBL/GenBank/DDBJ databases">
        <title>The genome sequence of a newly discovered highly antifungal drug resistant Aspergillus species, Aspergillus tanneri NIH 1004.</title>
        <authorList>
            <person name="Mounaud S."/>
            <person name="Singh I."/>
            <person name="Joardar V."/>
            <person name="Pakala S."/>
            <person name="Pakala S."/>
            <person name="Venepally P."/>
            <person name="Hoover J."/>
            <person name="Nierman W."/>
            <person name="Chung J."/>
            <person name="Losada L."/>
        </authorList>
    </citation>
    <scope>NUCLEOTIDE SEQUENCE [LARGE SCALE GENOMIC DNA]</scope>
    <source>
        <strain evidence="2 3">NIH1004</strain>
    </source>
</reference>
<feature type="region of interest" description="Disordered" evidence="1">
    <location>
        <begin position="66"/>
        <end position="88"/>
    </location>
</feature>
<dbReference type="Proteomes" id="UP000308092">
    <property type="component" value="Unassembled WGS sequence"/>
</dbReference>
<dbReference type="SUPFAM" id="SSF53167">
    <property type="entry name" value="Purine and uridine phosphorylases"/>
    <property type="match status" value="1"/>
</dbReference>
<comment type="caution">
    <text evidence="2">The sequence shown here is derived from an EMBL/GenBank/DDBJ whole genome shotgun (WGS) entry which is preliminary data.</text>
</comment>
<dbReference type="PANTHER" id="PTHR46082">
    <property type="entry name" value="ATP/GTP-BINDING PROTEIN-RELATED"/>
    <property type="match status" value="1"/>
</dbReference>
<organism evidence="2 3">
    <name type="scientific">Aspergillus tanneri</name>
    <dbReference type="NCBI Taxonomy" id="1220188"/>
    <lineage>
        <taxon>Eukaryota</taxon>
        <taxon>Fungi</taxon>
        <taxon>Dikarya</taxon>
        <taxon>Ascomycota</taxon>
        <taxon>Pezizomycotina</taxon>
        <taxon>Eurotiomycetes</taxon>
        <taxon>Eurotiomycetidae</taxon>
        <taxon>Eurotiales</taxon>
        <taxon>Aspergillaceae</taxon>
        <taxon>Aspergillus</taxon>
        <taxon>Aspergillus subgen. Circumdati</taxon>
    </lineage>
</organism>
<dbReference type="AlphaFoldDB" id="A0A4S3J1Y4"/>
<evidence type="ECO:0000313" key="3">
    <source>
        <dbReference type="Proteomes" id="UP000308092"/>
    </source>
</evidence>
<proteinExistence type="predicted"/>
<dbReference type="InterPro" id="IPR053137">
    <property type="entry name" value="NLR-like"/>
</dbReference>
<evidence type="ECO:0008006" key="4">
    <source>
        <dbReference type="Google" id="ProtNLM"/>
    </source>
</evidence>
<dbReference type="InterPro" id="IPR035994">
    <property type="entry name" value="Nucleoside_phosphorylase_sf"/>
</dbReference>
<name>A0A4S3J1Y4_9EURO</name>
<dbReference type="PANTHER" id="PTHR46082:SF11">
    <property type="entry name" value="AAA+ ATPASE DOMAIN-CONTAINING PROTEIN-RELATED"/>
    <property type="match status" value="1"/>
</dbReference>
<dbReference type="GO" id="GO:0003824">
    <property type="term" value="F:catalytic activity"/>
    <property type="evidence" value="ECO:0007669"/>
    <property type="project" value="InterPro"/>
</dbReference>
<evidence type="ECO:0000313" key="2">
    <source>
        <dbReference type="EMBL" id="THC88789.1"/>
    </source>
</evidence>
<evidence type="ECO:0000256" key="1">
    <source>
        <dbReference type="SAM" id="MobiDB-lite"/>
    </source>
</evidence>
<sequence length="384" mass="42908">MKAGGGNPYSTPVKLTDTLIWRIPEEFSWLCSFNYDKKSCGALIFGYNSIHGWYWAEIVEPSREPPEPQMSIFSKRKSSSPSEDSGIGKSLDSFTFLDGERVMGPSANFNANEEYFEPPRELPVTHTSCPERMSPCFIPGDYTVAIICALHKELMAVRILFDFTHENVSVPAADPNSYAFGLMGKLDIVATCLPDGEYGTSPAADVASNMKRSFCTIKFCLLVGIGGGVLSAQNDIRLGDVVSKPVGTSVVRPRVSKAPLRAYLEQIENCNKEYAYPGQSNDILWGKEHDVLCFEMEAAGIMNIFPSLIIRGIYHSLAEIFKIVKHFSTAFLLDLRLDKADVFVERRTSYHNGHNRLLTIFLRNVEYYEGILFLTTNGWLSSTR</sequence>
<accession>A0A4S3J1Y4</accession>